<dbReference type="SUPFAM" id="SSF47384">
    <property type="entry name" value="Homodimeric domain of signal transducing histidine kinase"/>
    <property type="match status" value="1"/>
</dbReference>
<evidence type="ECO:0000256" key="10">
    <source>
        <dbReference type="ARBA" id="ARBA00023136"/>
    </source>
</evidence>
<dbReference type="CDD" id="cd06225">
    <property type="entry name" value="HAMP"/>
    <property type="match status" value="1"/>
</dbReference>
<comment type="subcellular location">
    <subcellularLocation>
        <location evidence="2">Membrane</location>
    </subcellularLocation>
</comment>
<keyword evidence="14" id="KW-0547">Nucleotide-binding</keyword>
<keyword evidence="15" id="KW-1185">Reference proteome</keyword>
<dbReference type="SMART" id="SM00304">
    <property type="entry name" value="HAMP"/>
    <property type="match status" value="1"/>
</dbReference>
<evidence type="ECO:0000313" key="14">
    <source>
        <dbReference type="EMBL" id="ACU05863.1"/>
    </source>
</evidence>
<dbReference type="InterPro" id="IPR003594">
    <property type="entry name" value="HATPase_dom"/>
</dbReference>
<keyword evidence="14" id="KW-0067">ATP-binding</keyword>
<dbReference type="EC" id="2.7.13.3" evidence="3"/>
<dbReference type="KEGG" id="phe:Phep_3672"/>
<keyword evidence="7" id="KW-0418">Kinase</keyword>
<dbReference type="InterPro" id="IPR003660">
    <property type="entry name" value="HAMP_dom"/>
</dbReference>
<feature type="domain" description="HAMP" evidence="13">
    <location>
        <begin position="175"/>
        <end position="228"/>
    </location>
</feature>
<dbReference type="CDD" id="cd00075">
    <property type="entry name" value="HATPase"/>
    <property type="match status" value="1"/>
</dbReference>
<dbReference type="PANTHER" id="PTHR45436">
    <property type="entry name" value="SENSOR HISTIDINE KINASE YKOH"/>
    <property type="match status" value="1"/>
</dbReference>
<dbReference type="SMART" id="SM00388">
    <property type="entry name" value="HisKA"/>
    <property type="match status" value="1"/>
</dbReference>
<dbReference type="GO" id="GO:0005886">
    <property type="term" value="C:plasma membrane"/>
    <property type="evidence" value="ECO:0007669"/>
    <property type="project" value="TreeGrafter"/>
</dbReference>
<evidence type="ECO:0000256" key="11">
    <source>
        <dbReference type="SAM" id="Phobius"/>
    </source>
</evidence>
<dbReference type="GO" id="GO:0005524">
    <property type="term" value="F:ATP binding"/>
    <property type="evidence" value="ECO:0007669"/>
    <property type="project" value="UniProtKB-KW"/>
</dbReference>
<dbReference type="STRING" id="485917.Phep_3672"/>
<keyword evidence="5" id="KW-0808">Transferase</keyword>
<gene>
    <name evidence="14" type="ordered locus">Phep_3672</name>
</gene>
<dbReference type="RefSeq" id="WP_015809472.1">
    <property type="nucleotide sequence ID" value="NC_013061.1"/>
</dbReference>
<dbReference type="InterPro" id="IPR050428">
    <property type="entry name" value="TCS_sensor_his_kinase"/>
</dbReference>
<dbReference type="AlphaFoldDB" id="C6XU70"/>
<dbReference type="eggNOG" id="COG2205">
    <property type="taxonomic scope" value="Bacteria"/>
</dbReference>
<feature type="transmembrane region" description="Helical" evidence="11">
    <location>
        <begin position="7"/>
        <end position="30"/>
    </location>
</feature>
<dbReference type="Pfam" id="PF02518">
    <property type="entry name" value="HATPase_c"/>
    <property type="match status" value="1"/>
</dbReference>
<evidence type="ECO:0000259" key="13">
    <source>
        <dbReference type="PROSITE" id="PS50885"/>
    </source>
</evidence>
<dbReference type="InterPro" id="IPR005467">
    <property type="entry name" value="His_kinase_dom"/>
</dbReference>
<accession>C6XU70</accession>
<keyword evidence="9" id="KW-0902">Two-component regulatory system</keyword>
<evidence type="ECO:0000256" key="1">
    <source>
        <dbReference type="ARBA" id="ARBA00000085"/>
    </source>
</evidence>
<keyword evidence="8 11" id="KW-1133">Transmembrane helix</keyword>
<evidence type="ECO:0000256" key="5">
    <source>
        <dbReference type="ARBA" id="ARBA00022679"/>
    </source>
</evidence>
<sequence length="459" mass="51805">MKLQNKLTLLFFSIGTIGLVLFHAAIFYFVSEFNFEDFFKRLQARAKLAAEINIYPDEKSIAYQEMRSRYLEKMEDEKDYVIRIDSLTRMQFERPVSLPETFYKTVVSKGDARYNKNNNFYYGKLFKTQHGNYIVIVTASDPSGFHELETLRKVLLIVFVISVLLTYVGGKIFSRYSVRPLTAVIRNVKNISANNLHLRLKELDGNDEMSELVLTFNNMLNRLETAFATQNNFVSNASHELKTPLTIITAETELVLAQKGISPETEASAKTILYHADKLGHIITSLLGLAQSGFDGKKQNWQKIRIDELIITVADAVKKIHPDSVIQIDFSSLPTEESLLCTEGNINLLQLALSNIVGNACKYSNNQLVDIRVSVENGRIAISITDRGIGIPESEQQHIFEPFFRASNTSDFEGHGIGLPLTLNIIRLHKGSIGIRSEEQKGTEMQIILPVSNNFLITA</sequence>
<dbReference type="Proteomes" id="UP000000852">
    <property type="component" value="Chromosome"/>
</dbReference>
<name>C6XU70_PEDHD</name>
<protein>
    <recommendedName>
        <fullName evidence="3">histidine kinase</fullName>
        <ecNumber evidence="3">2.7.13.3</ecNumber>
    </recommendedName>
</protein>
<dbReference type="HOGENOM" id="CLU_000445_89_6_10"/>
<dbReference type="Pfam" id="PF00512">
    <property type="entry name" value="HisKA"/>
    <property type="match status" value="1"/>
</dbReference>
<reference evidence="14 15" key="1">
    <citation type="journal article" date="2009" name="Stand. Genomic Sci.">
        <title>Complete genome sequence of Pedobacter heparinus type strain (HIM 762-3).</title>
        <authorList>
            <person name="Han C."/>
            <person name="Spring S."/>
            <person name="Lapidus A."/>
            <person name="Del Rio T.G."/>
            <person name="Tice H."/>
            <person name="Copeland A."/>
            <person name="Cheng J.F."/>
            <person name="Lucas S."/>
            <person name="Chen F."/>
            <person name="Nolan M."/>
            <person name="Bruce D."/>
            <person name="Goodwin L."/>
            <person name="Pitluck S."/>
            <person name="Ivanova N."/>
            <person name="Mavromatis K."/>
            <person name="Mikhailova N."/>
            <person name="Pati A."/>
            <person name="Chen A."/>
            <person name="Palaniappan K."/>
            <person name="Land M."/>
            <person name="Hauser L."/>
            <person name="Chang Y.J."/>
            <person name="Jeffries C.C."/>
            <person name="Saunders E."/>
            <person name="Chertkov O."/>
            <person name="Brettin T."/>
            <person name="Goker M."/>
            <person name="Rohde M."/>
            <person name="Bristow J."/>
            <person name="Eisen J.A."/>
            <person name="Markowitz V."/>
            <person name="Hugenholtz P."/>
            <person name="Kyrpides N.C."/>
            <person name="Klenk H.P."/>
            <person name="Detter J.C."/>
        </authorList>
    </citation>
    <scope>NUCLEOTIDE SEQUENCE [LARGE SCALE GENOMIC DNA]</scope>
    <source>
        <strain evidence="15">ATCC 13125 / DSM 2366 / CIP 104194 / JCM 7457 / NBRC 12017 / NCIMB 9290 / NRRL B-14731 / HIM 762-3</strain>
    </source>
</reference>
<keyword evidence="6 11" id="KW-0812">Transmembrane</keyword>
<dbReference type="PRINTS" id="PR00344">
    <property type="entry name" value="BCTRLSENSOR"/>
</dbReference>
<dbReference type="InterPro" id="IPR004358">
    <property type="entry name" value="Sig_transdc_His_kin-like_C"/>
</dbReference>
<evidence type="ECO:0000259" key="12">
    <source>
        <dbReference type="PROSITE" id="PS50109"/>
    </source>
</evidence>
<dbReference type="SMART" id="SM00387">
    <property type="entry name" value="HATPase_c"/>
    <property type="match status" value="1"/>
</dbReference>
<evidence type="ECO:0000256" key="2">
    <source>
        <dbReference type="ARBA" id="ARBA00004370"/>
    </source>
</evidence>
<evidence type="ECO:0000256" key="8">
    <source>
        <dbReference type="ARBA" id="ARBA00022989"/>
    </source>
</evidence>
<dbReference type="Gene3D" id="1.10.287.130">
    <property type="match status" value="1"/>
</dbReference>
<comment type="catalytic activity">
    <reaction evidence="1">
        <text>ATP + protein L-histidine = ADP + protein N-phospho-L-histidine.</text>
        <dbReference type="EC" id="2.7.13.3"/>
    </reaction>
</comment>
<keyword evidence="10 11" id="KW-0472">Membrane</keyword>
<dbReference type="Pfam" id="PF00672">
    <property type="entry name" value="HAMP"/>
    <property type="match status" value="1"/>
</dbReference>
<evidence type="ECO:0000313" key="15">
    <source>
        <dbReference type="Proteomes" id="UP000000852"/>
    </source>
</evidence>
<dbReference type="InterPro" id="IPR036890">
    <property type="entry name" value="HATPase_C_sf"/>
</dbReference>
<dbReference type="InterPro" id="IPR003661">
    <property type="entry name" value="HisK_dim/P_dom"/>
</dbReference>
<dbReference type="PANTHER" id="PTHR45436:SF5">
    <property type="entry name" value="SENSOR HISTIDINE KINASE TRCS"/>
    <property type="match status" value="1"/>
</dbReference>
<proteinExistence type="predicted"/>
<evidence type="ECO:0000256" key="9">
    <source>
        <dbReference type="ARBA" id="ARBA00023012"/>
    </source>
</evidence>
<dbReference type="Gene3D" id="3.30.565.10">
    <property type="entry name" value="Histidine kinase-like ATPase, C-terminal domain"/>
    <property type="match status" value="1"/>
</dbReference>
<dbReference type="EMBL" id="CP001681">
    <property type="protein sequence ID" value="ACU05863.1"/>
    <property type="molecule type" value="Genomic_DNA"/>
</dbReference>
<evidence type="ECO:0000256" key="7">
    <source>
        <dbReference type="ARBA" id="ARBA00022777"/>
    </source>
</evidence>
<dbReference type="PROSITE" id="PS50109">
    <property type="entry name" value="HIS_KIN"/>
    <property type="match status" value="1"/>
</dbReference>
<keyword evidence="4" id="KW-0597">Phosphoprotein</keyword>
<organism evidence="14 15">
    <name type="scientific">Pedobacter heparinus (strain ATCC 13125 / DSM 2366 / CIP 104194 / JCM 7457 / NBRC 12017 / NCIMB 9290 / NRRL B-14731 / HIM 762-3)</name>
    <dbReference type="NCBI Taxonomy" id="485917"/>
    <lineage>
        <taxon>Bacteria</taxon>
        <taxon>Pseudomonadati</taxon>
        <taxon>Bacteroidota</taxon>
        <taxon>Sphingobacteriia</taxon>
        <taxon>Sphingobacteriales</taxon>
        <taxon>Sphingobacteriaceae</taxon>
        <taxon>Pedobacter</taxon>
    </lineage>
</organism>
<evidence type="ECO:0000256" key="3">
    <source>
        <dbReference type="ARBA" id="ARBA00012438"/>
    </source>
</evidence>
<dbReference type="InterPro" id="IPR036097">
    <property type="entry name" value="HisK_dim/P_sf"/>
</dbReference>
<dbReference type="GO" id="GO:0000155">
    <property type="term" value="F:phosphorelay sensor kinase activity"/>
    <property type="evidence" value="ECO:0007669"/>
    <property type="project" value="InterPro"/>
</dbReference>
<dbReference type="Gene3D" id="6.10.340.10">
    <property type="match status" value="1"/>
</dbReference>
<evidence type="ECO:0000256" key="6">
    <source>
        <dbReference type="ARBA" id="ARBA00022692"/>
    </source>
</evidence>
<dbReference type="SUPFAM" id="SSF55874">
    <property type="entry name" value="ATPase domain of HSP90 chaperone/DNA topoisomerase II/histidine kinase"/>
    <property type="match status" value="1"/>
</dbReference>
<dbReference type="OrthoDB" id="594725at2"/>
<dbReference type="PROSITE" id="PS50885">
    <property type="entry name" value="HAMP"/>
    <property type="match status" value="1"/>
</dbReference>
<evidence type="ECO:0000256" key="4">
    <source>
        <dbReference type="ARBA" id="ARBA00022553"/>
    </source>
</evidence>
<dbReference type="SUPFAM" id="SSF158472">
    <property type="entry name" value="HAMP domain-like"/>
    <property type="match status" value="1"/>
</dbReference>
<feature type="domain" description="Histidine kinase" evidence="12">
    <location>
        <begin position="236"/>
        <end position="453"/>
    </location>
</feature>
<dbReference type="CDD" id="cd00082">
    <property type="entry name" value="HisKA"/>
    <property type="match status" value="1"/>
</dbReference>